<sequence>MADGTRLAVDLWTWNEHERRPAIVWFTRYWRRSTGAEAVSETFKDAISYFTGVGYTFLVVDVRGTGASFGQRPTEWARAEIDDYGVVIDWVANQPWSNGAVATLGTSYSGNAAELATLTSGAPLRATVPRFTDFTEYLHAFRPGGLVNTVISDTWMTLTRALDRNNDPAVPELAGTLQPGESVCPVDGDNGTLLAQAVAEHRVSGDVCQTLEALRYADDPFTSDETGTTLEDVSPSTLWPAIDARQVPSMHWASWYDGGTADGVITRFMTYRTPMVGVIGAWNHGASTNANPFGARDTAPPEPSRAAQYAAIDTFLRPLMADRPGASPERVLEYFTVGADVWRSTECWPPAGHMPWVLQLTEGNGLTPEPPVVEGADRYSVHPSATTGTKNRWHTQLSAPLDYGDRRLEDEGLLVYDSEPLESDLEFTGSPVAHLHVSVDGSDGAIFTYFESVAPDGTVTLLSDACARLSLAGSERDSATYPGPTPTFTRATRRLMVPGEPTLIRITLHALSAVVSKGHRLRLAVAGADVDTFSADQLSTLITIHRSPRHPSYLSLPRIHDVRGDAEATTWD</sequence>
<feature type="domain" description="Xaa-Pro dipeptidyl-peptidase C-terminal" evidence="2">
    <location>
        <begin position="309"/>
        <end position="555"/>
    </location>
</feature>
<dbReference type="SUPFAM" id="SSF53474">
    <property type="entry name" value="alpha/beta-Hydrolases"/>
    <property type="match status" value="1"/>
</dbReference>
<dbReference type="Pfam" id="PF08530">
    <property type="entry name" value="PepX_C"/>
    <property type="match status" value="1"/>
</dbReference>
<dbReference type="NCBIfam" id="TIGR00976">
    <property type="entry name" value="CocE_NonD"/>
    <property type="match status" value="1"/>
</dbReference>
<dbReference type="InterPro" id="IPR029058">
    <property type="entry name" value="AB_hydrolase_fold"/>
</dbReference>
<reference evidence="3 4" key="1">
    <citation type="submission" date="2020-04" db="EMBL/GenBank/DDBJ databases">
        <title>Novel species.</title>
        <authorList>
            <person name="Teo W.F.A."/>
            <person name="Lipun K."/>
            <person name="Srisuk N."/>
            <person name="Duangmal K."/>
        </authorList>
    </citation>
    <scope>NUCLEOTIDE SEQUENCE [LARGE SCALE GENOMIC DNA]</scope>
    <source>
        <strain evidence="3 4">K13G38</strain>
    </source>
</reference>
<dbReference type="Gene3D" id="1.10.3020.10">
    <property type="entry name" value="alpha-amino acid ester hydrolase ( Helical cap domain)"/>
    <property type="match status" value="1"/>
</dbReference>
<evidence type="ECO:0000313" key="3">
    <source>
        <dbReference type="EMBL" id="NKQ58203.1"/>
    </source>
</evidence>
<dbReference type="Gene3D" id="3.40.50.1820">
    <property type="entry name" value="alpha/beta hydrolase"/>
    <property type="match status" value="1"/>
</dbReference>
<dbReference type="InterPro" id="IPR008979">
    <property type="entry name" value="Galactose-bd-like_sf"/>
</dbReference>
<dbReference type="InterPro" id="IPR000383">
    <property type="entry name" value="Xaa-Pro-like_dom"/>
</dbReference>
<dbReference type="GO" id="GO:0016787">
    <property type="term" value="F:hydrolase activity"/>
    <property type="evidence" value="ECO:0007669"/>
    <property type="project" value="UniProtKB-KW"/>
</dbReference>
<proteinExistence type="predicted"/>
<dbReference type="Gene3D" id="2.60.120.260">
    <property type="entry name" value="Galactose-binding domain-like"/>
    <property type="match status" value="1"/>
</dbReference>
<keyword evidence="1 3" id="KW-0378">Hydrolase</keyword>
<dbReference type="Proteomes" id="UP000715441">
    <property type="component" value="Unassembled WGS sequence"/>
</dbReference>
<organism evidence="3 4">
    <name type="scientific">Amycolatopsis acididurans</name>
    <dbReference type="NCBI Taxonomy" id="2724524"/>
    <lineage>
        <taxon>Bacteria</taxon>
        <taxon>Bacillati</taxon>
        <taxon>Actinomycetota</taxon>
        <taxon>Actinomycetes</taxon>
        <taxon>Pseudonocardiales</taxon>
        <taxon>Pseudonocardiaceae</taxon>
        <taxon>Amycolatopsis</taxon>
    </lineage>
</organism>
<dbReference type="EMBL" id="JAAXLS010000051">
    <property type="protein sequence ID" value="NKQ58203.1"/>
    <property type="molecule type" value="Genomic_DNA"/>
</dbReference>
<evidence type="ECO:0000259" key="2">
    <source>
        <dbReference type="SMART" id="SM00939"/>
    </source>
</evidence>
<name>A0ABX1JEN6_9PSEU</name>
<keyword evidence="4" id="KW-1185">Reference proteome</keyword>
<dbReference type="SUPFAM" id="SSF49785">
    <property type="entry name" value="Galactose-binding domain-like"/>
    <property type="match status" value="1"/>
</dbReference>
<dbReference type="Pfam" id="PF02129">
    <property type="entry name" value="Peptidase_S15"/>
    <property type="match status" value="1"/>
</dbReference>
<dbReference type="RefSeq" id="WP_168521812.1">
    <property type="nucleotide sequence ID" value="NZ_JAAXLS010000051.1"/>
</dbReference>
<dbReference type="InterPro" id="IPR005674">
    <property type="entry name" value="CocE/Ser_esterase"/>
</dbReference>
<evidence type="ECO:0000256" key="1">
    <source>
        <dbReference type="ARBA" id="ARBA00022801"/>
    </source>
</evidence>
<gene>
    <name evidence="3" type="ORF">HFP15_35655</name>
</gene>
<evidence type="ECO:0000313" key="4">
    <source>
        <dbReference type="Proteomes" id="UP000715441"/>
    </source>
</evidence>
<dbReference type="SMART" id="SM00939">
    <property type="entry name" value="PepX_C"/>
    <property type="match status" value="1"/>
</dbReference>
<comment type="caution">
    <text evidence="3">The sequence shown here is derived from an EMBL/GenBank/DDBJ whole genome shotgun (WGS) entry which is preliminary data.</text>
</comment>
<dbReference type="InterPro" id="IPR013736">
    <property type="entry name" value="Xaa-Pro_dipept_C"/>
</dbReference>
<accession>A0ABX1JEN6</accession>
<protein>
    <submittedName>
        <fullName evidence="3">CocE/NonD family hydrolase</fullName>
    </submittedName>
</protein>